<dbReference type="PANTHER" id="PTHR33337">
    <property type="entry name" value="GFA DOMAIN-CONTAINING PROTEIN"/>
    <property type="match status" value="1"/>
</dbReference>
<evidence type="ECO:0000256" key="1">
    <source>
        <dbReference type="ARBA" id="ARBA00005495"/>
    </source>
</evidence>
<keyword evidence="2" id="KW-0479">Metal-binding</keyword>
<name>A0A0A7EK83_9GAMM</name>
<dbReference type="InterPro" id="IPR006913">
    <property type="entry name" value="CENP-V/GFA"/>
</dbReference>
<organism evidence="6 7">
    <name type="scientific">Pseudoalteromonas piratica</name>
    <dbReference type="NCBI Taxonomy" id="1348114"/>
    <lineage>
        <taxon>Bacteria</taxon>
        <taxon>Pseudomonadati</taxon>
        <taxon>Pseudomonadota</taxon>
        <taxon>Gammaproteobacteria</taxon>
        <taxon>Alteromonadales</taxon>
        <taxon>Pseudoalteromonadaceae</taxon>
        <taxon>Pseudoalteromonas</taxon>
    </lineage>
</organism>
<evidence type="ECO:0000256" key="3">
    <source>
        <dbReference type="ARBA" id="ARBA00022833"/>
    </source>
</evidence>
<keyword evidence="3" id="KW-0862">Zinc</keyword>
<dbReference type="HOGENOM" id="CLU_055491_4_2_6"/>
<feature type="domain" description="CENP-V/GFA" evidence="5">
    <location>
        <begin position="5"/>
        <end position="121"/>
    </location>
</feature>
<dbReference type="PANTHER" id="PTHR33337:SF40">
    <property type="entry name" value="CENP-V_GFA DOMAIN-CONTAINING PROTEIN-RELATED"/>
    <property type="match status" value="1"/>
</dbReference>
<evidence type="ECO:0000256" key="4">
    <source>
        <dbReference type="ARBA" id="ARBA00023239"/>
    </source>
</evidence>
<dbReference type="Gene3D" id="3.90.1590.10">
    <property type="entry name" value="glutathione-dependent formaldehyde- activating enzyme (gfa)"/>
    <property type="match status" value="1"/>
</dbReference>
<dbReference type="Proteomes" id="UP000030341">
    <property type="component" value="Chromosome 2"/>
</dbReference>
<comment type="similarity">
    <text evidence="1">Belongs to the Gfa family.</text>
</comment>
<evidence type="ECO:0000313" key="7">
    <source>
        <dbReference type="Proteomes" id="UP000030341"/>
    </source>
</evidence>
<dbReference type="PROSITE" id="PS51891">
    <property type="entry name" value="CENP_V_GFA"/>
    <property type="match status" value="1"/>
</dbReference>
<dbReference type="KEGG" id="pseo:OM33_15065"/>
<dbReference type="EMBL" id="CP009889">
    <property type="protein sequence ID" value="AIY66476.1"/>
    <property type="molecule type" value="Genomic_DNA"/>
</dbReference>
<dbReference type="RefSeq" id="WP_040134723.1">
    <property type="nucleotide sequence ID" value="NZ_CP009889.1"/>
</dbReference>
<reference evidence="6 7" key="1">
    <citation type="submission" date="2014-11" db="EMBL/GenBank/DDBJ databases">
        <title>Complete Genome Sequence of Pseudoalteromonas sp. Strain OCN003 Isolated from Kaneohe Bay, Oahu, Hawaii.</title>
        <authorList>
            <person name="Beurmann S."/>
            <person name="Videau P."/>
            <person name="Ushijima B."/>
            <person name="Smith A.M."/>
            <person name="Aeby G.S."/>
            <person name="Callahan S.M."/>
            <person name="Belcaid M."/>
        </authorList>
    </citation>
    <scope>NUCLEOTIDE SEQUENCE [LARGE SCALE GENOMIC DNA]</scope>
    <source>
        <strain evidence="6 7">OCN003</strain>
    </source>
</reference>
<evidence type="ECO:0000256" key="2">
    <source>
        <dbReference type="ARBA" id="ARBA00022723"/>
    </source>
</evidence>
<evidence type="ECO:0000259" key="5">
    <source>
        <dbReference type="PROSITE" id="PS51891"/>
    </source>
</evidence>
<evidence type="ECO:0000313" key="6">
    <source>
        <dbReference type="EMBL" id="AIY66476.1"/>
    </source>
</evidence>
<keyword evidence="4" id="KW-0456">Lyase</keyword>
<dbReference type="OrthoDB" id="4188830at2"/>
<dbReference type="InterPro" id="IPR011057">
    <property type="entry name" value="Mss4-like_sf"/>
</dbReference>
<dbReference type="Pfam" id="PF04828">
    <property type="entry name" value="GFA"/>
    <property type="match status" value="1"/>
</dbReference>
<accession>A0A0A7EK83</accession>
<proteinExistence type="inferred from homology"/>
<dbReference type="GO" id="GO:0046872">
    <property type="term" value="F:metal ion binding"/>
    <property type="evidence" value="ECO:0007669"/>
    <property type="project" value="UniProtKB-KW"/>
</dbReference>
<dbReference type="GO" id="GO:0016846">
    <property type="term" value="F:carbon-sulfur lyase activity"/>
    <property type="evidence" value="ECO:0007669"/>
    <property type="project" value="InterPro"/>
</dbReference>
<gene>
    <name evidence="6" type="ORF">OM33_15065</name>
</gene>
<dbReference type="AlphaFoldDB" id="A0A0A7EK83"/>
<dbReference type="SUPFAM" id="SSF51316">
    <property type="entry name" value="Mss4-like"/>
    <property type="match status" value="1"/>
</dbReference>
<dbReference type="eggNOG" id="COG3791">
    <property type="taxonomic scope" value="Bacteria"/>
</dbReference>
<sequence>MSEQLTGGCCCGAVGFTVKDDFKKFFFCHCEQCRKLSGSAHAANLFTLPSNLVWTKGQQLTKRFDHPTRAFSRVFCSECGSGLPFLTQNKKFLIVPAGSLDQEPSKEVDANIFCEEQAKWHKTGLKADKVTGFLQTKK</sequence>
<protein>
    <submittedName>
        <fullName evidence="6">Aldehyde-activating protein</fullName>
    </submittedName>
</protein>
<dbReference type="STRING" id="1348114.OM33_15065"/>
<keyword evidence="7" id="KW-1185">Reference proteome</keyword>